<feature type="compositionally biased region" description="Pro residues" evidence="3">
    <location>
        <begin position="488"/>
        <end position="499"/>
    </location>
</feature>
<proteinExistence type="predicted"/>
<dbReference type="GO" id="GO:0009341">
    <property type="term" value="C:beta-galactosidase complex"/>
    <property type="evidence" value="ECO:0007669"/>
    <property type="project" value="InterPro"/>
</dbReference>
<dbReference type="SUPFAM" id="SSF49785">
    <property type="entry name" value="Galactose-binding domain-like"/>
    <property type="match status" value="1"/>
</dbReference>
<feature type="domain" description="Glycoside hydrolase family 42 N-terminal" evidence="4">
    <location>
        <begin position="703"/>
        <end position="876"/>
    </location>
</feature>
<evidence type="ECO:0000256" key="2">
    <source>
        <dbReference type="ARBA" id="ARBA00023295"/>
    </source>
</evidence>
<organism evidence="5 6">
    <name type="scientific">Candidatus Desantisbacteria bacterium CG_4_10_14_0_8_um_filter_48_22</name>
    <dbReference type="NCBI Taxonomy" id="1974543"/>
    <lineage>
        <taxon>Bacteria</taxon>
        <taxon>Candidatus Desantisiibacteriota</taxon>
    </lineage>
</organism>
<keyword evidence="2" id="KW-0326">Glycosidase</keyword>
<dbReference type="InterPro" id="IPR008979">
    <property type="entry name" value="Galactose-bd-like_sf"/>
</dbReference>
<dbReference type="InterPro" id="IPR013529">
    <property type="entry name" value="Glyco_hydro_42_N"/>
</dbReference>
<evidence type="ECO:0000256" key="1">
    <source>
        <dbReference type="ARBA" id="ARBA00022801"/>
    </source>
</evidence>
<name>A0A2M7SDD5_9BACT</name>
<dbReference type="Pfam" id="PF02449">
    <property type="entry name" value="Glyco_hydro_42"/>
    <property type="match status" value="1"/>
</dbReference>
<protein>
    <recommendedName>
        <fullName evidence="4">Glycoside hydrolase family 42 N-terminal domain-containing protein</fullName>
    </recommendedName>
</protein>
<dbReference type="Proteomes" id="UP000229307">
    <property type="component" value="Unassembled WGS sequence"/>
</dbReference>
<dbReference type="GO" id="GO:0004565">
    <property type="term" value="F:beta-galactosidase activity"/>
    <property type="evidence" value="ECO:0007669"/>
    <property type="project" value="InterPro"/>
</dbReference>
<keyword evidence="1" id="KW-0378">Hydrolase</keyword>
<dbReference type="AlphaFoldDB" id="A0A2M7SDD5"/>
<evidence type="ECO:0000313" key="6">
    <source>
        <dbReference type="Proteomes" id="UP000229307"/>
    </source>
</evidence>
<dbReference type="SUPFAM" id="SSF51445">
    <property type="entry name" value="(Trans)glycosidases"/>
    <property type="match status" value="1"/>
</dbReference>
<feature type="region of interest" description="Disordered" evidence="3">
    <location>
        <begin position="488"/>
        <end position="509"/>
    </location>
</feature>
<evidence type="ECO:0000256" key="3">
    <source>
        <dbReference type="SAM" id="MobiDB-lite"/>
    </source>
</evidence>
<sequence>MKTEEEMAKPKPALKIEDGKEGRIAVLKDGLPGMDQQAVEQAAAALRAKGFGVTFLSAEDACGEDLSRDNFFLYVIPNSRYYPAKGIEVLRKYIRGKGSLVTLGGPAFKNMLWKQKVAGKDQWLDRESFIELLSTTKQENIFLNFEEDDFSGWQPATNEPGSGSMEAAAGGVKGKCLKFDISNLSGWSTYYSPSIDGMFPEGHGLLCFWAKGDDKTPMMIIEMNEQDGSRWIGTVKLTAGWKYYVMSPEEFPYWQDSPTKDKRGKPGDYFNPENAVKINFGIAFSHTPMGGGAHTFWMDEVGTAKNPFGKFEQGMMSAPLVIEAISPSYKVYRTMEPVSSVAADQGQVIIDKNTSFAAPSDFVCPVHRPVGSGYKNKRRLRWIPLAKCFDKNKEERGAVISILVNNAPPFKGSMFAAFGMNDQGLYKDEAVKSALAEVCRRIRDGIFLFEAGSQYFSYYPGEDVTLGADVVNFGEKDADVTVRIQIIPSPPSQSSPVPPSKIGGQAKGEEDKTNVAAGLALQPVFKNEYKISLKAGQTGSAEFAWSLKDPKADLYVVRTELLRDGKVIDVITHEMGVLSDKKPAPDDFVTVKDGNFWLNGKKWYPVAINFWPLYISGTEPGEYHLGWIDPAYYEPAELEKDLERANALGMTMLSVQMGGKGNARNLMDFLRRCEKHGIKVNGFLNGASPIDFNEKTVREFMEAGKLKDNPAVFAYDIIWEPGNSMFNADGRKRWAKDWQAWINERYGSLDNAEADWGFTIQKDGAKALPPTDQQMSQDGEWRVMTAAYRRFMDDLMSRKWNDAHRRIKKYDPNHLISFRQGNTLPHDFALTACCKHIDFICPEGYSISNSDDGYNAAGFITRYVNFTTRGKPIYWAEFGQSVWDGSRMEPSLSAMKSQAEYHDRFYRMVLEAYAVGTAPWWWPGGYRVDEKSDYGIINPDGTFRPSAQLLKKYSPLMQQDKALRVPDHWITFDRDTHAGGYWYMAFHDGKDEYKKAVSSQKVLGIRSPGTGMNSANVLLKAVGNTAYNGKNPPKYLNAEFNWVKIKDVTGEWQDIYSSKTIEVEKGKPVLAQASMGNLGEAEWFAPALHPGAGGVCLGSREGDVKFSQPVPKDTLYLADAVIAEFKICDGITRDAKVVFEMNAKDRCWFGEKLTITLIPK</sequence>
<gene>
    <name evidence="5" type="ORF">COY52_04360</name>
</gene>
<dbReference type="GO" id="GO:0005975">
    <property type="term" value="P:carbohydrate metabolic process"/>
    <property type="evidence" value="ECO:0007669"/>
    <property type="project" value="InterPro"/>
</dbReference>
<dbReference type="EMBL" id="PFMR01000111">
    <property type="protein sequence ID" value="PIZ17504.1"/>
    <property type="molecule type" value="Genomic_DNA"/>
</dbReference>
<accession>A0A2M7SDD5</accession>
<evidence type="ECO:0000313" key="5">
    <source>
        <dbReference type="EMBL" id="PIZ17504.1"/>
    </source>
</evidence>
<dbReference type="InterPro" id="IPR017853">
    <property type="entry name" value="GH"/>
</dbReference>
<evidence type="ECO:0000259" key="4">
    <source>
        <dbReference type="Pfam" id="PF02449"/>
    </source>
</evidence>
<reference evidence="6" key="1">
    <citation type="submission" date="2017-09" db="EMBL/GenBank/DDBJ databases">
        <title>Depth-based differentiation of microbial function through sediment-hosted aquifers and enrichment of novel symbionts in the deep terrestrial subsurface.</title>
        <authorList>
            <person name="Probst A.J."/>
            <person name="Ladd B."/>
            <person name="Jarett J.K."/>
            <person name="Geller-Mcgrath D.E."/>
            <person name="Sieber C.M.K."/>
            <person name="Emerson J.B."/>
            <person name="Anantharaman K."/>
            <person name="Thomas B.C."/>
            <person name="Malmstrom R."/>
            <person name="Stieglmeier M."/>
            <person name="Klingl A."/>
            <person name="Woyke T."/>
            <person name="Ryan C.M."/>
            <person name="Banfield J.F."/>
        </authorList>
    </citation>
    <scope>NUCLEOTIDE SEQUENCE [LARGE SCALE GENOMIC DNA]</scope>
</reference>
<dbReference type="Gene3D" id="3.20.20.80">
    <property type="entry name" value="Glycosidases"/>
    <property type="match status" value="1"/>
</dbReference>
<comment type="caution">
    <text evidence="5">The sequence shown here is derived from an EMBL/GenBank/DDBJ whole genome shotgun (WGS) entry which is preliminary data.</text>
</comment>